<feature type="compositionally biased region" description="Polar residues" evidence="1">
    <location>
        <begin position="90"/>
        <end position="110"/>
    </location>
</feature>
<gene>
    <name evidence="4" type="ORF">TorRG33x02_180630</name>
</gene>
<evidence type="ECO:0000259" key="3">
    <source>
        <dbReference type="PROSITE" id="PS52045"/>
    </source>
</evidence>
<dbReference type="PROSITE" id="PS52045">
    <property type="entry name" value="NEPROSIN_PEP_CD"/>
    <property type="match status" value="1"/>
</dbReference>
<dbReference type="Pfam" id="PF14365">
    <property type="entry name" value="Neprosin_AP"/>
    <property type="match status" value="1"/>
</dbReference>
<dbReference type="InterPro" id="IPR004314">
    <property type="entry name" value="Neprosin"/>
</dbReference>
<evidence type="ECO:0000313" key="5">
    <source>
        <dbReference type="Proteomes" id="UP000237000"/>
    </source>
</evidence>
<feature type="signal peptide" evidence="2">
    <location>
        <begin position="1"/>
        <end position="27"/>
    </location>
</feature>
<evidence type="ECO:0000256" key="2">
    <source>
        <dbReference type="SAM" id="SignalP"/>
    </source>
</evidence>
<organism evidence="4 5">
    <name type="scientific">Trema orientale</name>
    <name type="common">Charcoal tree</name>
    <name type="synonym">Celtis orientalis</name>
    <dbReference type="NCBI Taxonomy" id="63057"/>
    <lineage>
        <taxon>Eukaryota</taxon>
        <taxon>Viridiplantae</taxon>
        <taxon>Streptophyta</taxon>
        <taxon>Embryophyta</taxon>
        <taxon>Tracheophyta</taxon>
        <taxon>Spermatophyta</taxon>
        <taxon>Magnoliopsida</taxon>
        <taxon>eudicotyledons</taxon>
        <taxon>Gunneridae</taxon>
        <taxon>Pentapetalae</taxon>
        <taxon>rosids</taxon>
        <taxon>fabids</taxon>
        <taxon>Rosales</taxon>
        <taxon>Cannabaceae</taxon>
        <taxon>Trema</taxon>
    </lineage>
</organism>
<accession>A0A2P5EL09</accession>
<dbReference type="EMBL" id="JXTC01000136">
    <property type="protein sequence ID" value="PON86189.1"/>
    <property type="molecule type" value="Genomic_DNA"/>
</dbReference>
<dbReference type="OrthoDB" id="1858978at2759"/>
<feature type="domain" description="Neprosin PEP catalytic" evidence="3">
    <location>
        <begin position="174"/>
        <end position="429"/>
    </location>
</feature>
<proteinExistence type="predicted"/>
<name>A0A2P5EL09_TREOI</name>
<reference evidence="5" key="1">
    <citation type="submission" date="2016-06" db="EMBL/GenBank/DDBJ databases">
        <title>Parallel loss of symbiosis genes in relatives of nitrogen-fixing non-legume Parasponia.</title>
        <authorList>
            <person name="Van Velzen R."/>
            <person name="Holmer R."/>
            <person name="Bu F."/>
            <person name="Rutten L."/>
            <person name="Van Zeijl A."/>
            <person name="Liu W."/>
            <person name="Santuari L."/>
            <person name="Cao Q."/>
            <person name="Sharma T."/>
            <person name="Shen D."/>
            <person name="Roswanjaya Y."/>
            <person name="Wardhani T."/>
            <person name="Kalhor M.S."/>
            <person name="Jansen J."/>
            <person name="Van den Hoogen J."/>
            <person name="Gungor B."/>
            <person name="Hartog M."/>
            <person name="Hontelez J."/>
            <person name="Verver J."/>
            <person name="Yang W.-C."/>
            <person name="Schijlen E."/>
            <person name="Repin R."/>
            <person name="Schilthuizen M."/>
            <person name="Schranz E."/>
            <person name="Heidstra R."/>
            <person name="Miyata K."/>
            <person name="Fedorova E."/>
            <person name="Kohlen W."/>
            <person name="Bisseling T."/>
            <person name="Smit S."/>
            <person name="Geurts R."/>
        </authorList>
    </citation>
    <scope>NUCLEOTIDE SEQUENCE [LARGE SCALE GENOMIC DNA]</scope>
    <source>
        <strain evidence="5">cv. RG33-2</strain>
    </source>
</reference>
<dbReference type="AlphaFoldDB" id="A0A2P5EL09"/>
<sequence>MEKRTIVTIFLLGVISLVFCDLLHVKAETITRETIDEVDMRLKLLNKRAVKSIKSRDGDIIDCVDIYKQPAFDHPALRNHKIQMKPSFHVASSETPTSKNDTSQQAVSQTWRRSGGFCPNGTIPIRRIRRKDLSAANSLNRFGKKNPQPHLYATTNTTENDRPAVVYVNDTKAGLGQVNRSAAVLLTVGYNYIGAEGDINLWNPRVSSPEDYSAAQIWLKNGPAESFESVEAGWMVNPKLYGDTLSRLFIYWTTDAYKSTGCFDLTCSGFVQTNPKVVLGAALEPCSSEMGPQYQMTVSINMDPSTSNWWLRLGQGNPVGYWPGTLFNYLQHSAILVEWGGEVYSPNVKKSPHTTTAMGSGDYASTLEGSACYVKQVRIVDYSLALKYPEWVGTWADEDYCYSAYNYIQRYGVEPVLYFGGPGRNTLCP</sequence>
<dbReference type="PANTHER" id="PTHR31589:SF2">
    <property type="entry name" value="ASLB (DUF239)-RELATED"/>
    <property type="match status" value="1"/>
</dbReference>
<comment type="caution">
    <text evidence="4">The sequence shown here is derived from an EMBL/GenBank/DDBJ whole genome shotgun (WGS) entry which is preliminary data.</text>
</comment>
<keyword evidence="5" id="KW-1185">Reference proteome</keyword>
<protein>
    <recommendedName>
        <fullName evidence="3">Neprosin PEP catalytic domain-containing protein</fullName>
    </recommendedName>
</protein>
<dbReference type="PANTHER" id="PTHR31589">
    <property type="entry name" value="PROTEIN, PUTATIVE (DUF239)-RELATED-RELATED"/>
    <property type="match status" value="1"/>
</dbReference>
<evidence type="ECO:0000256" key="1">
    <source>
        <dbReference type="SAM" id="MobiDB-lite"/>
    </source>
</evidence>
<dbReference type="InParanoid" id="A0A2P5EL09"/>
<dbReference type="Pfam" id="PF03080">
    <property type="entry name" value="Neprosin"/>
    <property type="match status" value="1"/>
</dbReference>
<dbReference type="InterPro" id="IPR025521">
    <property type="entry name" value="Neprosin_propep"/>
</dbReference>
<dbReference type="Gene3D" id="3.90.1320.10">
    <property type="entry name" value="Outer-capsid protein sigma 3, large lobe"/>
    <property type="match status" value="1"/>
</dbReference>
<dbReference type="InterPro" id="IPR053168">
    <property type="entry name" value="Glutamic_endopeptidase"/>
</dbReference>
<dbReference type="Proteomes" id="UP000237000">
    <property type="component" value="Unassembled WGS sequence"/>
</dbReference>
<dbReference type="STRING" id="63057.A0A2P5EL09"/>
<feature type="chain" id="PRO_5015177928" description="Neprosin PEP catalytic domain-containing protein" evidence="2">
    <location>
        <begin position="28"/>
        <end position="429"/>
    </location>
</feature>
<feature type="region of interest" description="Disordered" evidence="1">
    <location>
        <begin position="89"/>
        <end position="110"/>
    </location>
</feature>
<keyword evidence="2" id="KW-0732">Signal</keyword>
<evidence type="ECO:0000313" key="4">
    <source>
        <dbReference type="EMBL" id="PON86189.1"/>
    </source>
</evidence>